<evidence type="ECO:0000256" key="13">
    <source>
        <dbReference type="HAMAP-Rule" id="MF_01395"/>
    </source>
</evidence>
<dbReference type="HAMAP" id="MF_01395">
    <property type="entry name" value="AcetylCoA_CT_beta"/>
    <property type="match status" value="1"/>
</dbReference>
<keyword evidence="9 13" id="KW-0067">ATP-binding</keyword>
<organism evidence="15 16">
    <name type="scientific">Acholeplasma brassicae</name>
    <dbReference type="NCBI Taxonomy" id="61635"/>
    <lineage>
        <taxon>Bacteria</taxon>
        <taxon>Bacillati</taxon>
        <taxon>Mycoplasmatota</taxon>
        <taxon>Mollicutes</taxon>
        <taxon>Acholeplasmatales</taxon>
        <taxon>Acholeplasmataceae</taxon>
        <taxon>Acholeplasma</taxon>
    </lineage>
</organism>
<feature type="zinc finger region" description="C4-type" evidence="13">
    <location>
        <begin position="39"/>
        <end position="61"/>
    </location>
</feature>
<evidence type="ECO:0000256" key="11">
    <source>
        <dbReference type="ARBA" id="ARBA00023160"/>
    </source>
</evidence>
<evidence type="ECO:0000259" key="14">
    <source>
        <dbReference type="PROSITE" id="PS50980"/>
    </source>
</evidence>
<evidence type="ECO:0000256" key="9">
    <source>
        <dbReference type="ARBA" id="ARBA00022840"/>
    </source>
</evidence>
<dbReference type="UniPathway" id="UPA00655">
    <property type="reaction ID" value="UER00711"/>
</dbReference>
<keyword evidence="16" id="KW-1185">Reference proteome</keyword>
<dbReference type="EC" id="2.1.3.15" evidence="13"/>
<dbReference type="GO" id="GO:0009317">
    <property type="term" value="C:acetyl-CoA carboxylase complex"/>
    <property type="evidence" value="ECO:0007669"/>
    <property type="project" value="InterPro"/>
</dbReference>
<dbReference type="KEGG" id="abra:BN85303610"/>
<dbReference type="EMBL" id="FO681348">
    <property type="protein sequence ID" value="CCV65382.1"/>
    <property type="molecule type" value="Genomic_DNA"/>
</dbReference>
<evidence type="ECO:0000256" key="5">
    <source>
        <dbReference type="ARBA" id="ARBA00022741"/>
    </source>
</evidence>
<dbReference type="InterPro" id="IPR029045">
    <property type="entry name" value="ClpP/crotonase-like_dom_sf"/>
</dbReference>
<evidence type="ECO:0000313" key="16">
    <source>
        <dbReference type="Proteomes" id="UP000032737"/>
    </source>
</evidence>
<feature type="binding site" evidence="13">
    <location>
        <position position="39"/>
    </location>
    <ligand>
        <name>Zn(2+)</name>
        <dbReference type="ChEBI" id="CHEBI:29105"/>
    </ligand>
</feature>
<gene>
    <name evidence="13 15" type="primary">accD</name>
    <name evidence="15" type="ORF">BN85303610</name>
</gene>
<proteinExistence type="inferred from homology"/>
<keyword evidence="5 13" id="KW-0547">Nucleotide-binding</keyword>
<dbReference type="GO" id="GO:0005524">
    <property type="term" value="F:ATP binding"/>
    <property type="evidence" value="ECO:0007669"/>
    <property type="project" value="UniProtKB-KW"/>
</dbReference>
<comment type="function">
    <text evidence="12 13">Component of the acetyl coenzyme A carboxylase (ACC) complex. Biotin carboxylase (BC) catalyzes the carboxylation of biotin on its carrier protein (BCCP) and then the CO(2) group is transferred by the transcarboxylase to acetyl-CoA to form malonyl-CoA.</text>
</comment>
<dbReference type="Pfam" id="PF01039">
    <property type="entry name" value="Carboxyl_trans"/>
    <property type="match status" value="1"/>
</dbReference>
<evidence type="ECO:0000256" key="6">
    <source>
        <dbReference type="ARBA" id="ARBA00022771"/>
    </source>
</evidence>
<dbReference type="GO" id="GO:0008270">
    <property type="term" value="F:zinc ion binding"/>
    <property type="evidence" value="ECO:0007669"/>
    <property type="project" value="UniProtKB-UniRule"/>
</dbReference>
<dbReference type="GO" id="GO:0016743">
    <property type="term" value="F:carboxyl- or carbamoyltransferase activity"/>
    <property type="evidence" value="ECO:0007669"/>
    <property type="project" value="UniProtKB-UniRule"/>
</dbReference>
<keyword evidence="13" id="KW-0963">Cytoplasm</keyword>
<evidence type="ECO:0000256" key="12">
    <source>
        <dbReference type="ARBA" id="ARBA00025280"/>
    </source>
</evidence>
<sequence length="292" mass="32521">MNDFFSERKKRLHDFKVKFLKKTAVKKQTDIPDGLFLKCEECQKPIYEKELEAQLHVCPNCGFHFRINAKKRIAMLADDDTFVEVNEHLESTNPLGMPFYEEKLNSAKKFTNQNDAFISGSCTIGDYPCFLGVLDSFFMMGSMGSVVGEKVTRLIELAIKEHKPLVIVSASGGARMQEGILSLMQMAKTAGALKKLEQEKLLYISVMTYPTTGGVAASFATLGDINIAEKSALIGFAGSRVIKQTIKEELPAHFQSAEFQKEHGLIDLVVERKQLKSQISALLKLHQGGHKA</sequence>
<dbReference type="Pfam" id="PF17848">
    <property type="entry name" value="Zn_ribbon_ACC"/>
    <property type="match status" value="1"/>
</dbReference>
<dbReference type="GO" id="GO:0003989">
    <property type="term" value="F:acetyl-CoA carboxylase activity"/>
    <property type="evidence" value="ECO:0007669"/>
    <property type="project" value="InterPro"/>
</dbReference>
<dbReference type="PRINTS" id="PR01070">
    <property type="entry name" value="ACCCTRFRASEB"/>
</dbReference>
<evidence type="ECO:0000256" key="1">
    <source>
        <dbReference type="ARBA" id="ARBA00004496"/>
    </source>
</evidence>
<evidence type="ECO:0000256" key="3">
    <source>
        <dbReference type="ARBA" id="ARBA00022679"/>
    </source>
</evidence>
<evidence type="ECO:0000256" key="2">
    <source>
        <dbReference type="ARBA" id="ARBA00022516"/>
    </source>
</evidence>
<dbReference type="OrthoDB" id="9772975at2"/>
<dbReference type="GO" id="GO:2001295">
    <property type="term" value="P:malonyl-CoA biosynthetic process"/>
    <property type="evidence" value="ECO:0007669"/>
    <property type="project" value="UniProtKB-UniRule"/>
</dbReference>
<keyword evidence="10 13" id="KW-0443">Lipid metabolism</keyword>
<comment type="pathway">
    <text evidence="13">Lipid metabolism; malonyl-CoA biosynthesis; malonyl-CoA from acetyl-CoA: step 1/1.</text>
</comment>
<dbReference type="RefSeq" id="WP_030004243.1">
    <property type="nucleotide sequence ID" value="NC_022549.1"/>
</dbReference>
<dbReference type="PROSITE" id="PS50980">
    <property type="entry name" value="COA_CT_NTER"/>
    <property type="match status" value="1"/>
</dbReference>
<dbReference type="AlphaFoldDB" id="U4KMJ3"/>
<evidence type="ECO:0000313" key="15">
    <source>
        <dbReference type="EMBL" id="CCV65382.1"/>
    </source>
</evidence>
<dbReference type="NCBIfam" id="TIGR00515">
    <property type="entry name" value="accD"/>
    <property type="match status" value="1"/>
</dbReference>
<keyword evidence="11 13" id="KW-0275">Fatty acid biosynthesis</keyword>
<comment type="catalytic activity">
    <reaction evidence="13">
        <text>N(6)-carboxybiotinyl-L-lysyl-[protein] + acetyl-CoA = N(6)-biotinyl-L-lysyl-[protein] + malonyl-CoA</text>
        <dbReference type="Rhea" id="RHEA:54728"/>
        <dbReference type="Rhea" id="RHEA-COMP:10505"/>
        <dbReference type="Rhea" id="RHEA-COMP:10506"/>
        <dbReference type="ChEBI" id="CHEBI:57288"/>
        <dbReference type="ChEBI" id="CHEBI:57384"/>
        <dbReference type="ChEBI" id="CHEBI:83144"/>
        <dbReference type="ChEBI" id="CHEBI:83145"/>
        <dbReference type="EC" id="2.1.3.15"/>
    </reaction>
</comment>
<keyword evidence="2 13" id="KW-0444">Lipid biosynthesis</keyword>
<dbReference type="InterPro" id="IPR034733">
    <property type="entry name" value="AcCoA_carboxyl_beta"/>
</dbReference>
<evidence type="ECO:0000256" key="8">
    <source>
        <dbReference type="ARBA" id="ARBA00022833"/>
    </source>
</evidence>
<dbReference type="HOGENOM" id="CLU_015486_1_1_14"/>
<dbReference type="Proteomes" id="UP000032737">
    <property type="component" value="Chromosome"/>
</dbReference>
<evidence type="ECO:0000256" key="7">
    <source>
        <dbReference type="ARBA" id="ARBA00022832"/>
    </source>
</evidence>
<feature type="binding site" evidence="13">
    <location>
        <position position="61"/>
    </location>
    <ligand>
        <name>Zn(2+)</name>
        <dbReference type="ChEBI" id="CHEBI:29105"/>
    </ligand>
</feature>
<comment type="similarity">
    <text evidence="13">Belongs to the AccD/PCCB family.</text>
</comment>
<evidence type="ECO:0000256" key="4">
    <source>
        <dbReference type="ARBA" id="ARBA00022723"/>
    </source>
</evidence>
<comment type="subcellular location">
    <subcellularLocation>
        <location evidence="1 13">Cytoplasm</location>
    </subcellularLocation>
</comment>
<keyword evidence="15" id="KW-0436">Ligase</keyword>
<keyword evidence="6 13" id="KW-0863">Zinc-finger</keyword>
<dbReference type="InterPro" id="IPR041010">
    <property type="entry name" value="Znf-ACC"/>
</dbReference>
<keyword evidence="8 13" id="KW-0862">Zinc</keyword>
<feature type="binding site" evidence="13">
    <location>
        <position position="58"/>
    </location>
    <ligand>
        <name>Zn(2+)</name>
        <dbReference type="ChEBI" id="CHEBI:29105"/>
    </ligand>
</feature>
<name>U4KMJ3_9MOLU</name>
<reference evidence="15 16" key="1">
    <citation type="journal article" date="2013" name="J. Mol. Microbiol. Biotechnol.">
        <title>Analysis of the Complete Genomes of Acholeplasma brassicae , A. palmae and A. laidlawii and Their Comparison to the Obligate Parasites from ' Candidatus Phytoplasma'.</title>
        <authorList>
            <person name="Kube M."/>
            <person name="Siewert C."/>
            <person name="Migdoll A.M."/>
            <person name="Duduk B."/>
            <person name="Holz S."/>
            <person name="Rabus R."/>
            <person name="Seemuller E."/>
            <person name="Mitrovic J."/>
            <person name="Muller I."/>
            <person name="Buttner C."/>
            <person name="Reinhardt R."/>
        </authorList>
    </citation>
    <scope>NUCLEOTIDE SEQUENCE [LARGE SCALE GENOMIC DNA]</scope>
    <source>
        <strain evidence="16">0502</strain>
    </source>
</reference>
<keyword evidence="4 13" id="KW-0479">Metal-binding</keyword>
<dbReference type="GO" id="GO:0006633">
    <property type="term" value="P:fatty acid biosynthetic process"/>
    <property type="evidence" value="ECO:0007669"/>
    <property type="project" value="UniProtKB-KW"/>
</dbReference>
<feature type="binding site" evidence="13">
    <location>
        <position position="42"/>
    </location>
    <ligand>
        <name>Zn(2+)</name>
        <dbReference type="ChEBI" id="CHEBI:29105"/>
    </ligand>
</feature>
<dbReference type="InterPro" id="IPR011762">
    <property type="entry name" value="COA_CT_N"/>
</dbReference>
<keyword evidence="7 13" id="KW-0276">Fatty acid metabolism</keyword>
<dbReference type="PANTHER" id="PTHR42995:SF5">
    <property type="entry name" value="ACETYL-COENZYME A CARBOXYLASE CARBOXYL TRANSFERASE SUBUNIT BETA, CHLOROPLASTIC"/>
    <property type="match status" value="1"/>
</dbReference>
<accession>U4KMJ3</accession>
<protein>
    <recommendedName>
        <fullName evidence="13">Acetyl-coenzyme A carboxylase carboxyl transferase subunit beta</fullName>
        <shortName evidence="13">ACCase subunit beta</shortName>
        <shortName evidence="13">Acetyl-CoA carboxylase carboxyltransferase subunit beta</shortName>
        <ecNumber evidence="13">2.1.3.15</ecNumber>
    </recommendedName>
</protein>
<dbReference type="PANTHER" id="PTHR42995">
    <property type="entry name" value="ACETYL-COENZYME A CARBOXYLASE CARBOXYL TRANSFERASE SUBUNIT BETA, CHLOROPLASTIC"/>
    <property type="match status" value="1"/>
</dbReference>
<dbReference type="STRING" id="61635.BN85303610"/>
<evidence type="ECO:0000256" key="10">
    <source>
        <dbReference type="ARBA" id="ARBA00023098"/>
    </source>
</evidence>
<dbReference type="InterPro" id="IPR000438">
    <property type="entry name" value="Acetyl_CoA_COase_Trfase_b_su"/>
</dbReference>
<comment type="cofactor">
    <cofactor evidence="13">
        <name>Zn(2+)</name>
        <dbReference type="ChEBI" id="CHEBI:29105"/>
    </cofactor>
    <text evidence="13">Binds 1 zinc ion per subunit.</text>
</comment>
<feature type="domain" description="CoA carboxyltransferase N-terminal" evidence="14">
    <location>
        <begin position="35"/>
        <end position="292"/>
    </location>
</feature>
<dbReference type="SUPFAM" id="SSF52096">
    <property type="entry name" value="ClpP/crotonase"/>
    <property type="match status" value="1"/>
</dbReference>
<keyword evidence="3 13" id="KW-0808">Transferase</keyword>
<comment type="subunit">
    <text evidence="13">Acetyl-CoA carboxylase is a heterohexamer composed of biotin carboxyl carrier protein (AccB), biotin carboxylase (AccC) and two subunits each of ACCase subunit alpha (AccA) and ACCase subunit beta (AccD).</text>
</comment>
<dbReference type="Gene3D" id="3.90.226.10">
    <property type="entry name" value="2-enoyl-CoA Hydratase, Chain A, domain 1"/>
    <property type="match status" value="1"/>
</dbReference>